<comment type="caution">
    <text evidence="2">The sequence shown here is derived from an EMBL/GenBank/DDBJ whole genome shotgun (WGS) entry which is preliminary data.</text>
</comment>
<dbReference type="Proteomes" id="UP000093501">
    <property type="component" value="Unassembled WGS sequence"/>
</dbReference>
<keyword evidence="3" id="KW-1185">Reference proteome</keyword>
<feature type="domain" description="Metallo-beta-lactamase" evidence="1">
    <location>
        <begin position="25"/>
        <end position="184"/>
    </location>
</feature>
<dbReference type="PANTHER" id="PTHR42951:SF4">
    <property type="entry name" value="ACYL-COENZYME A THIOESTERASE MBLAC2"/>
    <property type="match status" value="1"/>
</dbReference>
<accession>A0A1C0AKD2</accession>
<gene>
    <name evidence="2" type="ORF">BCR15_07060</name>
</gene>
<evidence type="ECO:0000259" key="1">
    <source>
        <dbReference type="SMART" id="SM00849"/>
    </source>
</evidence>
<dbReference type="Pfam" id="PF00753">
    <property type="entry name" value="Lactamase_B"/>
    <property type="match status" value="2"/>
</dbReference>
<dbReference type="AlphaFoldDB" id="A0A1C0AKD2"/>
<proteinExistence type="predicted"/>
<sequence length="260" mass="27200">MLAAMTLAWTPVTDRVYVTALEPHRVNVGLVVGRDAALLVDAGNTPAQGADLVRSAADLAGVPVTHVVLTHGHEDHLGGLPGMAGLTSIGHEDLTGAEPTEVFSMARAVDLGGQRVELLHFGRAHTQADVVVFVPGENVVFAGDLLEEGADPQVDESTSLANWPTVLDGVLGASNAGTRFVPGHGAVVDRDFAFVQRAEVAMLYSSSEMLIQQGVTAEQAATAVEWPFSAETLAVALPKAYAELAEKGVVPKRQLPIFGI</sequence>
<dbReference type="PANTHER" id="PTHR42951">
    <property type="entry name" value="METALLO-BETA-LACTAMASE DOMAIN-CONTAINING"/>
    <property type="match status" value="1"/>
</dbReference>
<dbReference type="InterPro" id="IPR001279">
    <property type="entry name" value="Metallo-B-lactamas"/>
</dbReference>
<organism evidence="2 3">
    <name type="scientific">Tessaracoccus lapidicaptus</name>
    <dbReference type="NCBI Taxonomy" id="1427523"/>
    <lineage>
        <taxon>Bacteria</taxon>
        <taxon>Bacillati</taxon>
        <taxon>Actinomycetota</taxon>
        <taxon>Actinomycetes</taxon>
        <taxon>Propionibacteriales</taxon>
        <taxon>Propionibacteriaceae</taxon>
        <taxon>Tessaracoccus</taxon>
    </lineage>
</organism>
<evidence type="ECO:0000313" key="3">
    <source>
        <dbReference type="Proteomes" id="UP000093501"/>
    </source>
</evidence>
<dbReference type="SUPFAM" id="SSF56281">
    <property type="entry name" value="Metallo-hydrolase/oxidoreductase"/>
    <property type="match status" value="1"/>
</dbReference>
<dbReference type="SMART" id="SM00849">
    <property type="entry name" value="Lactamase_B"/>
    <property type="match status" value="1"/>
</dbReference>
<evidence type="ECO:0000313" key="2">
    <source>
        <dbReference type="EMBL" id="OCL33030.1"/>
    </source>
</evidence>
<dbReference type="Gene3D" id="3.60.15.10">
    <property type="entry name" value="Ribonuclease Z/Hydroxyacylglutathione hydrolase-like"/>
    <property type="match status" value="1"/>
</dbReference>
<reference evidence="3" key="1">
    <citation type="submission" date="2016-07" db="EMBL/GenBank/DDBJ databases">
        <authorList>
            <person name="Florea S."/>
            <person name="Webb J.S."/>
            <person name="Jaromczyk J."/>
            <person name="Schardl C.L."/>
        </authorList>
    </citation>
    <scope>NUCLEOTIDE SEQUENCE [LARGE SCALE GENOMIC DNA]</scope>
    <source>
        <strain evidence="3">IPBSL-7</strain>
    </source>
</reference>
<protein>
    <recommendedName>
        <fullName evidence="1">Metallo-beta-lactamase domain-containing protein</fullName>
    </recommendedName>
</protein>
<dbReference type="InterPro" id="IPR050855">
    <property type="entry name" value="NDM-1-like"/>
</dbReference>
<dbReference type="EMBL" id="MBQD01000023">
    <property type="protein sequence ID" value="OCL33030.1"/>
    <property type="molecule type" value="Genomic_DNA"/>
</dbReference>
<name>A0A1C0AKD2_9ACTN</name>
<dbReference type="CDD" id="cd16282">
    <property type="entry name" value="metallo-hydrolase-like_MBL-fold"/>
    <property type="match status" value="1"/>
</dbReference>
<dbReference type="InterPro" id="IPR036866">
    <property type="entry name" value="RibonucZ/Hydroxyglut_hydro"/>
</dbReference>